<evidence type="ECO:0000256" key="1">
    <source>
        <dbReference type="SAM" id="MobiDB-lite"/>
    </source>
</evidence>
<reference evidence="2" key="1">
    <citation type="submission" date="2001-11" db="EMBL/GenBank/DDBJ databases">
        <title>Identification of the Syrian Golden Hamster (Mesocricetus auratus) p13ARF Otholog.</title>
        <authorList>
            <person name="Knobloch T.J."/>
            <person name="Clark J."/>
            <person name="Weghorst C.M."/>
        </authorList>
    </citation>
    <scope>NUCLEOTIDE SEQUENCE</scope>
</reference>
<dbReference type="AlphaFoldDB" id="Q8CH52"/>
<dbReference type="GO" id="GO:0051726">
    <property type="term" value="P:regulation of cell cycle"/>
    <property type="evidence" value="ECO:0007669"/>
    <property type="project" value="InterPro"/>
</dbReference>
<gene>
    <name evidence="2" type="primary">CDKN2A</name>
</gene>
<feature type="compositionally biased region" description="Gly residues" evidence="1">
    <location>
        <begin position="114"/>
        <end position="123"/>
    </location>
</feature>
<dbReference type="GO" id="GO:0008285">
    <property type="term" value="P:negative regulation of cell population proliferation"/>
    <property type="evidence" value="ECO:0007669"/>
    <property type="project" value="InterPro"/>
</dbReference>
<dbReference type="EMBL" id="AF443796">
    <property type="protein sequence ID" value="AAN75824.1"/>
    <property type="molecule type" value="mRNA"/>
</dbReference>
<accession>Q8CH52</accession>
<proteinExistence type="evidence at transcript level"/>
<name>Q8CH52_MESAU</name>
<organism evidence="2">
    <name type="scientific">Mesocricetus auratus</name>
    <name type="common">Golden hamster</name>
    <dbReference type="NCBI Taxonomy" id="10036"/>
    <lineage>
        <taxon>Eukaryota</taxon>
        <taxon>Metazoa</taxon>
        <taxon>Chordata</taxon>
        <taxon>Craniata</taxon>
        <taxon>Vertebrata</taxon>
        <taxon>Euteleostomi</taxon>
        <taxon>Mammalia</taxon>
        <taxon>Eutheria</taxon>
        <taxon>Euarchontoglires</taxon>
        <taxon>Glires</taxon>
        <taxon>Rodentia</taxon>
        <taxon>Myomorpha</taxon>
        <taxon>Muroidea</taxon>
        <taxon>Cricetidae</taxon>
        <taxon>Cricetinae</taxon>
        <taxon>Mesocricetus</taxon>
    </lineage>
</organism>
<dbReference type="InterPro" id="IPR010868">
    <property type="entry name" value="Tumor_suppres_ARF"/>
</dbReference>
<feature type="region of interest" description="Disordered" evidence="1">
    <location>
        <begin position="55"/>
        <end position="123"/>
    </location>
</feature>
<sequence>MGRRFVVTVRIRRRRADRPPRVRAFVVQFPRSSRHRSASRARAVVALLLMLARSQRQRGPRLHSGAGDDDGQHPSSQTAAALRCGTELRGPSHPLPTRARCSTGGLLGNSGDTTPGGGAAGCA</sequence>
<evidence type="ECO:0000313" key="2">
    <source>
        <dbReference type="EMBL" id="AAN75824.1"/>
    </source>
</evidence>
<dbReference type="Pfam" id="PF07392">
    <property type="entry name" value="P19Arf_N"/>
    <property type="match status" value="1"/>
</dbReference>
<protein>
    <submittedName>
        <fullName evidence="2">Tumor suppressor p13ARF</fullName>
    </submittedName>
</protein>
<dbReference type="GO" id="GO:0006915">
    <property type="term" value="P:apoptotic process"/>
    <property type="evidence" value="ECO:0007669"/>
    <property type="project" value="InterPro"/>
</dbReference>